<dbReference type="STRING" id="1003195.SCATT_23150"/>
<dbReference type="AlphaFoldDB" id="F8JY94"/>
<name>F8JY94_STREN</name>
<evidence type="ECO:0000313" key="1">
    <source>
        <dbReference type="EMBL" id="AEW94686.1"/>
    </source>
</evidence>
<organism evidence="1 2">
    <name type="scientific">Streptantibioticus cattleyicolor (strain ATCC 35852 / DSM 46488 / JCM 4925 / NBRC 14057 / NRRL 8057)</name>
    <name type="common">Streptomyces cattleya</name>
    <dbReference type="NCBI Taxonomy" id="1003195"/>
    <lineage>
        <taxon>Bacteria</taxon>
        <taxon>Bacillati</taxon>
        <taxon>Actinomycetota</taxon>
        <taxon>Actinomycetes</taxon>
        <taxon>Kitasatosporales</taxon>
        <taxon>Streptomycetaceae</taxon>
        <taxon>Streptantibioticus</taxon>
    </lineage>
</organism>
<dbReference type="KEGG" id="scy:SCATT_23150"/>
<protein>
    <submittedName>
        <fullName evidence="1">CFP-10 family protein</fullName>
    </submittedName>
</protein>
<dbReference type="HOGENOM" id="CLU_2107607_0_0_11"/>
<dbReference type="Pfam" id="PF06013">
    <property type="entry name" value="WXG100"/>
    <property type="match status" value="1"/>
</dbReference>
<accession>F8JY94</accession>
<dbReference type="Proteomes" id="UP000007842">
    <property type="component" value="Chromosome"/>
</dbReference>
<dbReference type="PATRIC" id="fig|1003195.11.peg.3841"/>
<sequence length="118" mass="12955">MTTNDVTGGTGMSGFQVTPEYVREAATSCDTTAELVKEQLDALKAYVQSLEDVWHGVAHNTFQIYMQEYDLYANMLHQALTGIASGLRGTHVNYEQSEQSALDGIRKLQGELAPARLS</sequence>
<dbReference type="SUPFAM" id="SSF140453">
    <property type="entry name" value="EsxAB dimer-like"/>
    <property type="match status" value="1"/>
</dbReference>
<dbReference type="Gene3D" id="1.10.287.1060">
    <property type="entry name" value="ESAT-6-like"/>
    <property type="match status" value="1"/>
</dbReference>
<reference evidence="2" key="1">
    <citation type="submission" date="2011-12" db="EMBL/GenBank/DDBJ databases">
        <title>Complete genome sequence of Streptomyces cattleya strain DSM 46488.</title>
        <authorList>
            <person name="Ou H.-Y."/>
            <person name="Li P."/>
            <person name="Zhao C."/>
            <person name="O'Hagan D."/>
            <person name="Deng Z."/>
        </authorList>
    </citation>
    <scope>NUCLEOTIDE SEQUENCE [LARGE SCALE GENOMIC DNA]</scope>
    <source>
        <strain evidence="2">ATCC 35852 / DSM 46488 / JCM 4925 / NBRC 14057 / NRRL 8057</strain>
    </source>
</reference>
<gene>
    <name evidence="1" type="ordered locus">SCATT_23150</name>
</gene>
<dbReference type="InterPro" id="IPR036689">
    <property type="entry name" value="ESAT-6-like_sf"/>
</dbReference>
<proteinExistence type="predicted"/>
<keyword evidence="2" id="KW-1185">Reference proteome</keyword>
<dbReference type="InterPro" id="IPR010310">
    <property type="entry name" value="T7SS_ESAT-6-like"/>
</dbReference>
<accession>G8WQF3</accession>
<dbReference type="OrthoDB" id="3400155at2"/>
<dbReference type="EMBL" id="CP003219">
    <property type="protein sequence ID" value="AEW94686.1"/>
    <property type="molecule type" value="Genomic_DNA"/>
</dbReference>
<dbReference type="RefSeq" id="WP_014143074.1">
    <property type="nucleotide sequence ID" value="NC_016111.1"/>
</dbReference>
<evidence type="ECO:0000313" key="2">
    <source>
        <dbReference type="Proteomes" id="UP000007842"/>
    </source>
</evidence>
<dbReference type="eggNOG" id="ENOG5031K4W">
    <property type="taxonomic scope" value="Bacteria"/>
</dbReference>
<dbReference type="NCBIfam" id="TIGR03930">
    <property type="entry name" value="WXG100_ESAT6"/>
    <property type="match status" value="1"/>
</dbReference>
<dbReference type="KEGG" id="sct:SCAT_2328"/>